<name>A0A0D0BNL8_9AGAR</name>
<organism evidence="1 2">
    <name type="scientific">Collybiopsis luxurians FD-317 M1</name>
    <dbReference type="NCBI Taxonomy" id="944289"/>
    <lineage>
        <taxon>Eukaryota</taxon>
        <taxon>Fungi</taxon>
        <taxon>Dikarya</taxon>
        <taxon>Basidiomycota</taxon>
        <taxon>Agaricomycotina</taxon>
        <taxon>Agaricomycetes</taxon>
        <taxon>Agaricomycetidae</taxon>
        <taxon>Agaricales</taxon>
        <taxon>Marasmiineae</taxon>
        <taxon>Omphalotaceae</taxon>
        <taxon>Collybiopsis</taxon>
        <taxon>Collybiopsis luxurians</taxon>
    </lineage>
</organism>
<evidence type="ECO:0000313" key="2">
    <source>
        <dbReference type="Proteomes" id="UP000053593"/>
    </source>
</evidence>
<protein>
    <submittedName>
        <fullName evidence="1">Uncharacterized protein</fullName>
    </submittedName>
</protein>
<gene>
    <name evidence="1" type="ORF">GYMLUDRAFT_252389</name>
</gene>
<sequence length="93" mass="10112">MDSNSWTAVILCKAYRFGHFLSKTINSMEGNPLYIDMCTPFLSSSASPSTYSLVFFDDDEPSTKCYGSDSPDGATCCACGWTNAHAPNCPFKS</sequence>
<reference evidence="1 2" key="1">
    <citation type="submission" date="2014-04" db="EMBL/GenBank/DDBJ databases">
        <title>Evolutionary Origins and Diversification of the Mycorrhizal Mutualists.</title>
        <authorList>
            <consortium name="DOE Joint Genome Institute"/>
            <consortium name="Mycorrhizal Genomics Consortium"/>
            <person name="Kohler A."/>
            <person name="Kuo A."/>
            <person name="Nagy L.G."/>
            <person name="Floudas D."/>
            <person name="Copeland A."/>
            <person name="Barry K.W."/>
            <person name="Cichocki N."/>
            <person name="Veneault-Fourrey C."/>
            <person name="LaButti K."/>
            <person name="Lindquist E.A."/>
            <person name="Lipzen A."/>
            <person name="Lundell T."/>
            <person name="Morin E."/>
            <person name="Murat C."/>
            <person name="Riley R."/>
            <person name="Ohm R."/>
            <person name="Sun H."/>
            <person name="Tunlid A."/>
            <person name="Henrissat B."/>
            <person name="Grigoriev I.V."/>
            <person name="Hibbett D.S."/>
            <person name="Martin F."/>
        </authorList>
    </citation>
    <scope>NUCLEOTIDE SEQUENCE [LARGE SCALE GENOMIC DNA]</scope>
    <source>
        <strain evidence="1 2">FD-317 M1</strain>
    </source>
</reference>
<dbReference type="HOGENOM" id="CLU_2399899_0_0_1"/>
<proteinExistence type="predicted"/>
<evidence type="ECO:0000313" key="1">
    <source>
        <dbReference type="EMBL" id="KIK51109.1"/>
    </source>
</evidence>
<dbReference type="AlphaFoldDB" id="A0A0D0BNL8"/>
<accession>A0A0D0BNL8</accession>
<keyword evidence="2" id="KW-1185">Reference proteome</keyword>
<dbReference type="Proteomes" id="UP000053593">
    <property type="component" value="Unassembled WGS sequence"/>
</dbReference>
<dbReference type="EMBL" id="KN834873">
    <property type="protein sequence ID" value="KIK51109.1"/>
    <property type="molecule type" value="Genomic_DNA"/>
</dbReference>